<organism evidence="2 3">
    <name type="scientific">Butyrivibrio hungatei</name>
    <dbReference type="NCBI Taxonomy" id="185008"/>
    <lineage>
        <taxon>Bacteria</taxon>
        <taxon>Bacillati</taxon>
        <taxon>Bacillota</taxon>
        <taxon>Clostridia</taxon>
        <taxon>Lachnospirales</taxon>
        <taxon>Lachnospiraceae</taxon>
        <taxon>Butyrivibrio</taxon>
    </lineage>
</organism>
<sequence>MGIYSFNNKKYQRSDSFLLGAILSVSGGFQDAYTYVLRDKVFANAQTGNIVLMSQGVINKDWASSFRYLLPVLAFALGIVASEQIGHRFKHSKKIHWRQIVLLIEAFILAVVAFVPLTHNVIANVLVSFACAMQVQAFRKLHGYAYATTMCIGNLRSGTESLSIYFRERNKESLIKAFHYYGIIFLFAIGAGVGATISSHYGIKSIISSAVLLIIGFFVMLDTEEK</sequence>
<feature type="transmembrane region" description="Helical" evidence="1">
    <location>
        <begin position="203"/>
        <end position="221"/>
    </location>
</feature>
<dbReference type="KEGG" id="bhu:bhn_I0131"/>
<proteinExistence type="predicted"/>
<dbReference type="PANTHER" id="PTHR37314">
    <property type="entry name" value="SLR0142 PROTEIN"/>
    <property type="match status" value="1"/>
</dbReference>
<dbReference type="InterPro" id="IPR010699">
    <property type="entry name" value="DUF1275"/>
</dbReference>
<evidence type="ECO:0000313" key="2">
    <source>
        <dbReference type="EMBL" id="AOZ95167.1"/>
    </source>
</evidence>
<evidence type="ECO:0008006" key="4">
    <source>
        <dbReference type="Google" id="ProtNLM"/>
    </source>
</evidence>
<evidence type="ECO:0000313" key="3">
    <source>
        <dbReference type="Proteomes" id="UP000179284"/>
    </source>
</evidence>
<feature type="transmembrane region" description="Helical" evidence="1">
    <location>
        <begin position="68"/>
        <end position="85"/>
    </location>
</feature>
<dbReference type="RefSeq" id="WP_071174982.1">
    <property type="nucleotide sequence ID" value="NZ_CP017831.1"/>
</dbReference>
<keyword evidence="1" id="KW-0472">Membrane</keyword>
<dbReference type="EMBL" id="CP017831">
    <property type="protein sequence ID" value="AOZ95167.1"/>
    <property type="molecule type" value="Genomic_DNA"/>
</dbReference>
<accession>A0A1D9NXS5</accession>
<name>A0A1D9NXS5_9FIRM</name>
<protein>
    <recommendedName>
        <fullName evidence="4">DUF1275 domain-containing protein</fullName>
    </recommendedName>
</protein>
<dbReference type="PANTHER" id="PTHR37314:SF4">
    <property type="entry name" value="UPF0700 TRANSMEMBRANE PROTEIN YOAK"/>
    <property type="match status" value="1"/>
</dbReference>
<dbReference type="Pfam" id="PF06912">
    <property type="entry name" value="DUF1275"/>
    <property type="match status" value="1"/>
</dbReference>
<dbReference type="OrthoDB" id="7057004at2"/>
<dbReference type="Proteomes" id="UP000179284">
    <property type="component" value="Chromosome I"/>
</dbReference>
<gene>
    <name evidence="2" type="ORF">bhn_I0131</name>
</gene>
<keyword evidence="3" id="KW-1185">Reference proteome</keyword>
<reference evidence="3" key="1">
    <citation type="submission" date="2016-10" db="EMBL/GenBank/DDBJ databases">
        <title>The complete genome sequence of the rumen bacterium Butyrivibrio hungatei MB2003.</title>
        <authorList>
            <person name="Palevich N."/>
            <person name="Kelly W.J."/>
            <person name="Leahy S.C."/>
            <person name="Altermann E."/>
            <person name="Rakonjac J."/>
            <person name="Attwood G.T."/>
        </authorList>
    </citation>
    <scope>NUCLEOTIDE SEQUENCE [LARGE SCALE GENOMIC DNA]</scope>
    <source>
        <strain evidence="3">MB2003</strain>
    </source>
</reference>
<feature type="transmembrane region" description="Helical" evidence="1">
    <location>
        <begin position="177"/>
        <end position="197"/>
    </location>
</feature>
<keyword evidence="1" id="KW-0812">Transmembrane</keyword>
<dbReference type="AlphaFoldDB" id="A0A1D9NXS5"/>
<evidence type="ECO:0000256" key="1">
    <source>
        <dbReference type="SAM" id="Phobius"/>
    </source>
</evidence>
<feature type="transmembrane region" description="Helical" evidence="1">
    <location>
        <begin position="97"/>
        <end position="115"/>
    </location>
</feature>
<keyword evidence="1" id="KW-1133">Transmembrane helix</keyword>